<dbReference type="InterPro" id="IPR003593">
    <property type="entry name" value="AAA+_ATPase"/>
</dbReference>
<dbReference type="SUPFAM" id="SSF52540">
    <property type="entry name" value="P-loop containing nucleoside triphosphate hydrolases"/>
    <property type="match status" value="1"/>
</dbReference>
<dbReference type="Pfam" id="PF13191">
    <property type="entry name" value="AAA_16"/>
    <property type="match status" value="1"/>
</dbReference>
<dbReference type="EMBL" id="BOOK01000081">
    <property type="protein sequence ID" value="GII05827.1"/>
    <property type="molecule type" value="Genomic_DNA"/>
</dbReference>
<reference evidence="2" key="1">
    <citation type="submission" date="2021-01" db="EMBL/GenBank/DDBJ databases">
        <title>Whole genome shotgun sequence of Planobispora takensis NBRC 109077.</title>
        <authorList>
            <person name="Komaki H."/>
            <person name="Tamura T."/>
        </authorList>
    </citation>
    <scope>NUCLEOTIDE SEQUENCE</scope>
    <source>
        <strain evidence="2">NBRC 109077</strain>
    </source>
</reference>
<name>A0A8J3X0K0_9ACTN</name>
<gene>
    <name evidence="2" type="ORF">Pta02_78350</name>
</gene>
<evidence type="ECO:0000313" key="3">
    <source>
        <dbReference type="Proteomes" id="UP000634476"/>
    </source>
</evidence>
<dbReference type="AlphaFoldDB" id="A0A8J3X0K0"/>
<sequence>MSIRLADRLDSARRRSFVGREHELAAFRDLLDPAAAGQILLVHGAGGVGKTALLHQYAWLARTAGRRVVWLDGHELAPGPEAVTRALAESLGLTGNPLACLGDVPGLVLLVDTAELLVPLEPWLRRELIPALGADAIVVLAGRERPSPVWRVDAGWRELVGVVALGNLSYHEGCALLGLRGVPEEERRPALEFTHGHPLALALVADVSAQRRFSAGATHEVMAALLKSFVDTVPSPLHHQALEACALVLATTEPLLAALLDLPDAGELFAWLRDLSIVEYGSRGLSPHDLAREALEAELRWRDPDGCAQIRHRAAAYYRQQFAGAAPVARQSILLDFVYLHRDTSVLGPFVSEVPGTADLTTGRPTTAELDTIVSWVRKHEGEESARLCELWLHRQPSSATVVRTPSGEAVGFYQLIVAERQVADPAMAGLPDAGEVRMVRFWMDGQTHQRPSPTHMFITTHLCRSYLTSPSPEVTLLTFAEAEPWQEACAYLDFHRMPEADFQVGGRHFAVFGHDWRTVPPLAWICVLAERDALTGGPVAVLGEQEFAEAVKAALRSYGRADGLRDSALLGSTMVNAAAGEAGDPAGAQRALRDILQETAARMEASPRDRRAYRALHHTFLHPASTQADAAELLGLPMSTFRRHLAAGEARFTELLWQRELDSRGGQPMGGN</sequence>
<dbReference type="RefSeq" id="WP_203880028.1">
    <property type="nucleotide sequence ID" value="NZ_BOOK01000081.1"/>
</dbReference>
<comment type="caution">
    <text evidence="2">The sequence shown here is derived from an EMBL/GenBank/DDBJ whole genome shotgun (WGS) entry which is preliminary data.</text>
</comment>
<evidence type="ECO:0000259" key="1">
    <source>
        <dbReference type="SMART" id="SM00382"/>
    </source>
</evidence>
<proteinExistence type="predicted"/>
<evidence type="ECO:0000313" key="2">
    <source>
        <dbReference type="EMBL" id="GII05827.1"/>
    </source>
</evidence>
<dbReference type="SMART" id="SM00382">
    <property type="entry name" value="AAA"/>
    <property type="match status" value="1"/>
</dbReference>
<dbReference type="Proteomes" id="UP000634476">
    <property type="component" value="Unassembled WGS sequence"/>
</dbReference>
<dbReference type="InterPro" id="IPR041664">
    <property type="entry name" value="AAA_16"/>
</dbReference>
<keyword evidence="3" id="KW-1185">Reference proteome</keyword>
<organism evidence="2 3">
    <name type="scientific">Planobispora takensis</name>
    <dbReference type="NCBI Taxonomy" id="1367882"/>
    <lineage>
        <taxon>Bacteria</taxon>
        <taxon>Bacillati</taxon>
        <taxon>Actinomycetota</taxon>
        <taxon>Actinomycetes</taxon>
        <taxon>Streptosporangiales</taxon>
        <taxon>Streptosporangiaceae</taxon>
        <taxon>Planobispora</taxon>
    </lineage>
</organism>
<accession>A0A8J3X0K0</accession>
<dbReference type="Gene3D" id="3.40.50.300">
    <property type="entry name" value="P-loop containing nucleotide triphosphate hydrolases"/>
    <property type="match status" value="1"/>
</dbReference>
<feature type="domain" description="AAA+ ATPase" evidence="1">
    <location>
        <begin position="36"/>
        <end position="282"/>
    </location>
</feature>
<protein>
    <recommendedName>
        <fullName evidence="1">AAA+ ATPase domain-containing protein</fullName>
    </recommendedName>
</protein>
<dbReference type="InterPro" id="IPR027417">
    <property type="entry name" value="P-loop_NTPase"/>
</dbReference>